<feature type="transmembrane region" description="Helical" evidence="7">
    <location>
        <begin position="35"/>
        <end position="56"/>
    </location>
</feature>
<feature type="domain" description="EamA" evidence="8">
    <location>
        <begin position="153"/>
        <end position="288"/>
    </location>
</feature>
<evidence type="ECO:0000259" key="8">
    <source>
        <dbReference type="Pfam" id="PF00892"/>
    </source>
</evidence>
<dbReference type="Pfam" id="PF00892">
    <property type="entry name" value="EamA"/>
    <property type="match status" value="2"/>
</dbReference>
<dbReference type="OrthoDB" id="8688375at2"/>
<feature type="compositionally biased region" description="Low complexity" evidence="6">
    <location>
        <begin position="296"/>
        <end position="315"/>
    </location>
</feature>
<keyword evidence="4 7" id="KW-1133">Transmembrane helix</keyword>
<keyword evidence="3 7" id="KW-0812">Transmembrane</keyword>
<reference evidence="10" key="1">
    <citation type="journal article" date="2010" name="ISME J.">
        <title>The complete genome sequence of the algal symbiont Dinoroseobacter shibae: a hitchhiker's guide to life in the sea.</title>
        <authorList>
            <person name="Wagner-Dobler I."/>
            <person name="Ballhausen B."/>
            <person name="Berger M."/>
            <person name="Brinkhoff T."/>
            <person name="Buchholz I."/>
            <person name="Bunk B."/>
            <person name="Cypionka H."/>
            <person name="Daniel R."/>
            <person name="Drepper T."/>
            <person name="Gerdts G."/>
            <person name="Hahnke S."/>
            <person name="Han C."/>
            <person name="Jahn D."/>
            <person name="Kalhoefer D."/>
            <person name="Kiss H."/>
            <person name="Klenk H.P."/>
            <person name="Kyrpides N."/>
            <person name="Liebl W."/>
            <person name="Liesegang H."/>
            <person name="Meincke L."/>
            <person name="Pati A."/>
            <person name="Petersen J."/>
            <person name="Piekarski T."/>
            <person name="Pommerenke C."/>
            <person name="Pradella S."/>
            <person name="Pukall R."/>
            <person name="Rabus R."/>
            <person name="Stackebrandt E."/>
            <person name="Thole S."/>
            <person name="Thompson L."/>
            <person name="Tielen P."/>
            <person name="Tomasch J."/>
            <person name="von Jan M."/>
            <person name="Wanphrut N."/>
            <person name="Wichels A."/>
            <person name="Zech H."/>
            <person name="Simon M."/>
        </authorList>
    </citation>
    <scope>NUCLEOTIDE SEQUENCE [LARGE SCALE GENOMIC DNA]</scope>
    <source>
        <strain evidence="10">DSM 16493 / NCIMB 14021 / DFL 12</strain>
    </source>
</reference>
<comment type="subcellular location">
    <subcellularLocation>
        <location evidence="1">Membrane</location>
        <topology evidence="1">Multi-pass membrane protein</topology>
    </subcellularLocation>
</comment>
<name>A8LJ05_DINSH</name>
<organism evidence="9 10">
    <name type="scientific">Dinoroseobacter shibae (strain DSM 16493 / NCIMB 14021 / DFL 12)</name>
    <dbReference type="NCBI Taxonomy" id="398580"/>
    <lineage>
        <taxon>Bacteria</taxon>
        <taxon>Pseudomonadati</taxon>
        <taxon>Pseudomonadota</taxon>
        <taxon>Alphaproteobacteria</taxon>
        <taxon>Rhodobacterales</taxon>
        <taxon>Roseobacteraceae</taxon>
        <taxon>Dinoroseobacter</taxon>
    </lineage>
</organism>
<dbReference type="GO" id="GO:0016020">
    <property type="term" value="C:membrane"/>
    <property type="evidence" value="ECO:0007669"/>
    <property type="project" value="UniProtKB-SubCell"/>
</dbReference>
<dbReference type="EMBL" id="CP000830">
    <property type="protein sequence ID" value="ABV94500.1"/>
    <property type="molecule type" value="Genomic_DNA"/>
</dbReference>
<dbReference type="HOGENOM" id="CLU_074515_0_0_5"/>
<evidence type="ECO:0000256" key="2">
    <source>
        <dbReference type="ARBA" id="ARBA00007362"/>
    </source>
</evidence>
<dbReference type="InterPro" id="IPR037185">
    <property type="entry name" value="EmrE-like"/>
</dbReference>
<accession>A8LJ05</accession>
<dbReference type="RefSeq" id="WP_012179428.1">
    <property type="nucleotide sequence ID" value="NC_009952.1"/>
</dbReference>
<feature type="transmembrane region" description="Helical" evidence="7">
    <location>
        <begin position="270"/>
        <end position="288"/>
    </location>
</feature>
<evidence type="ECO:0000256" key="3">
    <source>
        <dbReference type="ARBA" id="ARBA00022692"/>
    </source>
</evidence>
<sequence>MKTRLWLTAILVVLGAGWGITQPLSKIATSSGHGPFGLVFWQLAIGALVLGAVTFARGKGLPLGAAQMRLYVVIALIGTVIPNAASYAALAKLPSGILSLLLSLVPMLAFPIALALGLDRPSLARLAGLALGLGGVALIVLPGTALPEPGQLWWVPVALIAPLFYALEGNVVAKWGRLGLDPVQLLFGASVVGTVIALPLALGSGQWIDPRPPWGAPELALIASAVVHGIVYSSYVWLVGRAGPVFAVQVSYLVTGFGLAWAMWLLDERYAGAVWGAAALMALGLMLVTPRPKSALAPAGAASQTGAAARAAPARRNGTDP</sequence>
<feature type="transmembrane region" description="Helical" evidence="7">
    <location>
        <begin position="185"/>
        <end position="207"/>
    </location>
</feature>
<feature type="transmembrane region" description="Helical" evidence="7">
    <location>
        <begin position="245"/>
        <end position="264"/>
    </location>
</feature>
<dbReference type="Proteomes" id="UP000006833">
    <property type="component" value="Chromosome"/>
</dbReference>
<dbReference type="PANTHER" id="PTHR32322:SF2">
    <property type="entry name" value="EAMA DOMAIN-CONTAINING PROTEIN"/>
    <property type="match status" value="1"/>
</dbReference>
<gene>
    <name evidence="9" type="ordered locus">Dshi_2767</name>
</gene>
<comment type="similarity">
    <text evidence="2">Belongs to the EamA transporter family.</text>
</comment>
<protein>
    <recommendedName>
        <fullName evidence="8">EamA domain-containing protein</fullName>
    </recommendedName>
</protein>
<dbReference type="AlphaFoldDB" id="A8LJ05"/>
<keyword evidence="5 7" id="KW-0472">Membrane</keyword>
<proteinExistence type="inferred from homology"/>
<dbReference type="SUPFAM" id="SSF103481">
    <property type="entry name" value="Multidrug resistance efflux transporter EmrE"/>
    <property type="match status" value="2"/>
</dbReference>
<evidence type="ECO:0000256" key="5">
    <source>
        <dbReference type="ARBA" id="ARBA00023136"/>
    </source>
</evidence>
<evidence type="ECO:0000256" key="7">
    <source>
        <dbReference type="SAM" id="Phobius"/>
    </source>
</evidence>
<evidence type="ECO:0000256" key="4">
    <source>
        <dbReference type="ARBA" id="ARBA00022989"/>
    </source>
</evidence>
<feature type="domain" description="EamA" evidence="8">
    <location>
        <begin position="11"/>
        <end position="140"/>
    </location>
</feature>
<feature type="transmembrane region" description="Helical" evidence="7">
    <location>
        <begin position="219"/>
        <end position="238"/>
    </location>
</feature>
<evidence type="ECO:0000313" key="10">
    <source>
        <dbReference type="Proteomes" id="UP000006833"/>
    </source>
</evidence>
<feature type="transmembrane region" description="Helical" evidence="7">
    <location>
        <begin position="68"/>
        <end position="90"/>
    </location>
</feature>
<dbReference type="eggNOG" id="COG0697">
    <property type="taxonomic scope" value="Bacteria"/>
</dbReference>
<evidence type="ECO:0000313" key="9">
    <source>
        <dbReference type="EMBL" id="ABV94500.1"/>
    </source>
</evidence>
<keyword evidence="10" id="KW-1185">Reference proteome</keyword>
<dbReference type="KEGG" id="dsh:Dshi_2767"/>
<dbReference type="InterPro" id="IPR050638">
    <property type="entry name" value="AA-Vitamin_Transporters"/>
</dbReference>
<feature type="transmembrane region" description="Helical" evidence="7">
    <location>
        <begin position="96"/>
        <end position="116"/>
    </location>
</feature>
<dbReference type="PANTHER" id="PTHR32322">
    <property type="entry name" value="INNER MEMBRANE TRANSPORTER"/>
    <property type="match status" value="1"/>
</dbReference>
<feature type="transmembrane region" description="Helical" evidence="7">
    <location>
        <begin position="123"/>
        <end position="141"/>
    </location>
</feature>
<dbReference type="STRING" id="398580.Dshi_2767"/>
<evidence type="ECO:0000256" key="6">
    <source>
        <dbReference type="SAM" id="MobiDB-lite"/>
    </source>
</evidence>
<evidence type="ECO:0000256" key="1">
    <source>
        <dbReference type="ARBA" id="ARBA00004141"/>
    </source>
</evidence>
<feature type="transmembrane region" description="Helical" evidence="7">
    <location>
        <begin position="153"/>
        <end position="173"/>
    </location>
</feature>
<feature type="region of interest" description="Disordered" evidence="6">
    <location>
        <begin position="296"/>
        <end position="321"/>
    </location>
</feature>
<dbReference type="InterPro" id="IPR000620">
    <property type="entry name" value="EamA_dom"/>
</dbReference>